<feature type="region of interest" description="Disordered" evidence="1">
    <location>
        <begin position="1"/>
        <end position="36"/>
    </location>
</feature>
<dbReference type="AlphaFoldDB" id="A0A4R8J0Y2"/>
<comment type="caution">
    <text evidence="2">The sequence shown here is derived from an EMBL/GenBank/DDBJ whole genome shotgun (WGS) entry which is preliminary data.</text>
</comment>
<evidence type="ECO:0000313" key="3">
    <source>
        <dbReference type="Proteomes" id="UP000294914"/>
    </source>
</evidence>
<dbReference type="Proteomes" id="UP000294914">
    <property type="component" value="Unassembled WGS sequence"/>
</dbReference>
<sequence>MPPLDSRHRDVPSGEPDWSEKRKEPVQPLEMAEPAASSGAFPLVRFVVALQRNEPEARWRVSAFKIQGARRAIIQEVGLDHPTLTLPLEGRE</sequence>
<dbReference type="EMBL" id="SOQX01000001">
    <property type="protein sequence ID" value="TDY03829.1"/>
    <property type="molecule type" value="Genomic_DNA"/>
</dbReference>
<organism evidence="2 3">
    <name type="scientific">Thiohalophilus thiocyanatoxydans</name>
    <dbReference type="NCBI Taxonomy" id="381308"/>
    <lineage>
        <taxon>Bacteria</taxon>
        <taxon>Pseudomonadati</taxon>
        <taxon>Pseudomonadota</taxon>
        <taxon>Gammaproteobacteria</taxon>
        <taxon>Thiohalomonadales</taxon>
        <taxon>Thiohalophilaceae</taxon>
        <taxon>Thiohalophilus</taxon>
    </lineage>
</organism>
<reference evidence="2 3" key="1">
    <citation type="submission" date="2019-03" db="EMBL/GenBank/DDBJ databases">
        <title>Genomic Encyclopedia of Type Strains, Phase IV (KMG-IV): sequencing the most valuable type-strain genomes for metagenomic binning, comparative biology and taxonomic classification.</title>
        <authorList>
            <person name="Goeker M."/>
        </authorList>
    </citation>
    <scope>NUCLEOTIDE SEQUENCE [LARGE SCALE GENOMIC DNA]</scope>
    <source>
        <strain evidence="2 3">DSM 16326</strain>
    </source>
</reference>
<keyword evidence="3" id="KW-1185">Reference proteome</keyword>
<name>A0A4R8J0Y2_9GAMM</name>
<accession>A0A4R8J0Y2</accession>
<evidence type="ECO:0000313" key="2">
    <source>
        <dbReference type="EMBL" id="TDY03829.1"/>
    </source>
</evidence>
<feature type="compositionally biased region" description="Basic and acidic residues" evidence="1">
    <location>
        <begin position="1"/>
        <end position="25"/>
    </location>
</feature>
<proteinExistence type="predicted"/>
<gene>
    <name evidence="2" type="ORF">EDC23_0200</name>
</gene>
<protein>
    <submittedName>
        <fullName evidence="2">Uncharacterized protein</fullName>
    </submittedName>
</protein>
<evidence type="ECO:0000256" key="1">
    <source>
        <dbReference type="SAM" id="MobiDB-lite"/>
    </source>
</evidence>